<dbReference type="AlphaFoldDB" id="A0A0F9BJZ7"/>
<dbReference type="EMBL" id="LAZR01051638">
    <property type="protein sequence ID" value="KKK84731.1"/>
    <property type="molecule type" value="Genomic_DNA"/>
</dbReference>
<gene>
    <name evidence="1" type="ORF">LCGC14_2780380</name>
</gene>
<evidence type="ECO:0000313" key="1">
    <source>
        <dbReference type="EMBL" id="KKK84731.1"/>
    </source>
</evidence>
<comment type="caution">
    <text evidence="1">The sequence shown here is derived from an EMBL/GenBank/DDBJ whole genome shotgun (WGS) entry which is preliminary data.</text>
</comment>
<protein>
    <submittedName>
        <fullName evidence="1">Uncharacterized protein</fullName>
    </submittedName>
</protein>
<reference evidence="1" key="1">
    <citation type="journal article" date="2015" name="Nature">
        <title>Complex archaea that bridge the gap between prokaryotes and eukaryotes.</title>
        <authorList>
            <person name="Spang A."/>
            <person name="Saw J.H."/>
            <person name="Jorgensen S.L."/>
            <person name="Zaremba-Niedzwiedzka K."/>
            <person name="Martijn J."/>
            <person name="Lind A.E."/>
            <person name="van Eijk R."/>
            <person name="Schleper C."/>
            <person name="Guy L."/>
            <person name="Ettema T.J."/>
        </authorList>
    </citation>
    <scope>NUCLEOTIDE SEQUENCE</scope>
</reference>
<organism evidence="1">
    <name type="scientific">marine sediment metagenome</name>
    <dbReference type="NCBI Taxonomy" id="412755"/>
    <lineage>
        <taxon>unclassified sequences</taxon>
        <taxon>metagenomes</taxon>
        <taxon>ecological metagenomes</taxon>
    </lineage>
</organism>
<name>A0A0F9BJZ7_9ZZZZ</name>
<proteinExistence type="predicted"/>
<sequence length="216" mass="25276">MSRFIDLTGERFGRLIVIKRVQNDKQGGAQFVCKCICGKEKIVGGSDLRDGNTKSCGCLYNEGNNYKHGHKKKNQPSKTYQSWQSMIRRCTDSNDIKYSIYGGRGITVCNRWRKFENFLEDMGEVPKDRQIDRIDNNKGYCKSNCRWATRKEQARNKRNNRLITHDGKTQCIAEWAEEFDINYQILWDRLCRYNWPIEKALTTPTGKQGKKKEKVK</sequence>
<accession>A0A0F9BJZ7</accession>